<reference evidence="2 3" key="1">
    <citation type="submission" date="2024-06" db="EMBL/GenBank/DDBJ databases">
        <title>Sorghum-associated microbial communities from plants grown in Nebraska, USA.</title>
        <authorList>
            <person name="Schachtman D."/>
        </authorList>
    </citation>
    <scope>NUCLEOTIDE SEQUENCE [LARGE SCALE GENOMIC DNA]</scope>
    <source>
        <strain evidence="2 3">1757</strain>
    </source>
</reference>
<dbReference type="RefSeq" id="WP_354547093.1">
    <property type="nucleotide sequence ID" value="NZ_JBEPSD010000001.1"/>
</dbReference>
<keyword evidence="1" id="KW-0732">Signal</keyword>
<evidence type="ECO:0000256" key="1">
    <source>
        <dbReference type="SAM" id="SignalP"/>
    </source>
</evidence>
<comment type="caution">
    <text evidence="2">The sequence shown here is derived from an EMBL/GenBank/DDBJ whole genome shotgun (WGS) entry which is preliminary data.</text>
</comment>
<proteinExistence type="predicted"/>
<feature type="chain" id="PRO_5047104558" description="Haem-binding uptake Tiki superfamily ChaN domain-containing protein" evidence="1">
    <location>
        <begin position="26"/>
        <end position="443"/>
    </location>
</feature>
<evidence type="ECO:0000313" key="3">
    <source>
        <dbReference type="Proteomes" id="UP001549251"/>
    </source>
</evidence>
<feature type="signal peptide" evidence="1">
    <location>
        <begin position="1"/>
        <end position="25"/>
    </location>
</feature>
<evidence type="ECO:0008006" key="4">
    <source>
        <dbReference type="Google" id="ProtNLM"/>
    </source>
</evidence>
<name>A0ABV2PT99_9GAMM</name>
<evidence type="ECO:0000313" key="2">
    <source>
        <dbReference type="EMBL" id="MET4568258.1"/>
    </source>
</evidence>
<accession>A0ABV2PT99</accession>
<protein>
    <recommendedName>
        <fullName evidence="4">Haem-binding uptake Tiki superfamily ChaN domain-containing protein</fullName>
    </recommendedName>
</protein>
<keyword evidence="3" id="KW-1185">Reference proteome</keyword>
<organism evidence="2 3">
    <name type="scientific">Rhodanobacter soli</name>
    <dbReference type="NCBI Taxonomy" id="590609"/>
    <lineage>
        <taxon>Bacteria</taxon>
        <taxon>Pseudomonadati</taxon>
        <taxon>Pseudomonadota</taxon>
        <taxon>Gammaproteobacteria</taxon>
        <taxon>Lysobacterales</taxon>
        <taxon>Rhodanobacteraceae</taxon>
        <taxon>Rhodanobacter</taxon>
    </lineage>
</organism>
<gene>
    <name evidence="2" type="ORF">ABIE04_000585</name>
</gene>
<sequence>MPNWAPRVAFIAIGLAMPLTAPLSAQDYSPDAVSMFHELKQQPNDLARYAYLIREIPRLPVSDQQLAMQMFASVENELGLYNEAVHDFPLKSYIAVDATLPTPAEWKPADAAEVITQLAADRRIVLINEAHHDAHTRLLTLTLLPRLRALGFDYFAVEALSDKDDQLMQRGYPVRDSGTEYLHEPTYGDIVRTAIKLGFTLVPYDADTGTDREAGQANNLYRKVFARDPHARLFVHAGYAHIDKAKGRLGNTAPMAMHLQQLTDIEPLSIDQTQFREQLPGKPDAYQQLIKDFPPNGPTVLVNRSTGRPWSAHPDRYDLNVLLPPADTGGVESGYIQPLTTVRDTDRDHLMLANRLNKQRPDWLTLRNERIPYAIRTTLCKTRFPCVVDAHYVNEPDEAIAADRYAFMQGDAASRLYLRPGRYRLRAWDIRGKTLSQKIIAVH</sequence>
<dbReference type="Proteomes" id="UP001549251">
    <property type="component" value="Unassembled WGS sequence"/>
</dbReference>
<dbReference type="EMBL" id="JBEPSD010000001">
    <property type="protein sequence ID" value="MET4568258.1"/>
    <property type="molecule type" value="Genomic_DNA"/>
</dbReference>